<comment type="caution">
    <text evidence="1">The sequence shown here is derived from an EMBL/GenBank/DDBJ whole genome shotgun (WGS) entry which is preliminary data.</text>
</comment>
<proteinExistence type="predicted"/>
<dbReference type="AlphaFoldDB" id="A0A4S3JGK4"/>
<protein>
    <submittedName>
        <fullName evidence="1">Uncharacterized protein</fullName>
    </submittedName>
</protein>
<evidence type="ECO:0000313" key="2">
    <source>
        <dbReference type="Proteomes" id="UP000308092"/>
    </source>
</evidence>
<name>A0A4S3JGK4_9EURO</name>
<keyword evidence="2" id="KW-1185">Reference proteome</keyword>
<dbReference type="Proteomes" id="UP000308092">
    <property type="component" value="Unassembled WGS sequence"/>
</dbReference>
<accession>A0A4S3JGK4</accession>
<reference evidence="1 2" key="1">
    <citation type="submission" date="2019-03" db="EMBL/GenBank/DDBJ databases">
        <title>The genome sequence of a newly discovered highly antifungal drug resistant Aspergillus species, Aspergillus tanneri NIH 1004.</title>
        <authorList>
            <person name="Mounaud S."/>
            <person name="Singh I."/>
            <person name="Joardar V."/>
            <person name="Pakala S."/>
            <person name="Pakala S."/>
            <person name="Venepally P."/>
            <person name="Hoover J."/>
            <person name="Nierman W."/>
            <person name="Chung J."/>
            <person name="Losada L."/>
        </authorList>
    </citation>
    <scope>NUCLEOTIDE SEQUENCE [LARGE SCALE GENOMIC DNA]</scope>
    <source>
        <strain evidence="1 2">NIH1004</strain>
    </source>
</reference>
<evidence type="ECO:0000313" key="1">
    <source>
        <dbReference type="EMBL" id="THC94360.1"/>
    </source>
</evidence>
<organism evidence="1 2">
    <name type="scientific">Aspergillus tanneri</name>
    <dbReference type="NCBI Taxonomy" id="1220188"/>
    <lineage>
        <taxon>Eukaryota</taxon>
        <taxon>Fungi</taxon>
        <taxon>Dikarya</taxon>
        <taxon>Ascomycota</taxon>
        <taxon>Pezizomycotina</taxon>
        <taxon>Eurotiomycetes</taxon>
        <taxon>Eurotiomycetidae</taxon>
        <taxon>Eurotiales</taxon>
        <taxon>Aspergillaceae</taxon>
        <taxon>Aspergillus</taxon>
        <taxon>Aspergillus subgen. Circumdati</taxon>
    </lineage>
</organism>
<dbReference type="EMBL" id="SOSA01000212">
    <property type="protein sequence ID" value="THC94360.1"/>
    <property type="molecule type" value="Genomic_DNA"/>
</dbReference>
<gene>
    <name evidence="1" type="ORF">EYZ11_006158</name>
</gene>
<sequence>MRNIRPNTVLQLVYLLPMPDEVDGLRRYTISGTTVPKNLQNILILRSSAVLQMRSEETVETSFYLARQSINRLSFALSISPMEL</sequence>
<dbReference type="VEuPathDB" id="FungiDB:EYZ11_006158"/>